<dbReference type="AlphaFoldDB" id="A0A8E0KIW7"/>
<sequence>MGLAMRRSMDFGPLGDVEQLMQYEGISMAPISTGDASMSVGGVTVLPTAKMSDIEDGSMAGLIIPGGAPDSAAEEKVANMITTARANGMTVLAFGEGVAQAARAMDIDPATLADAPGAVIDSEGATPLMTREQLSLVAQTLG</sequence>
<name>A0A8E0KIW7_9CAUL</name>
<organism evidence="1 2">
    <name type="scientific">Brevundimonas abyssalis TAR-001</name>
    <dbReference type="NCBI Taxonomy" id="1391729"/>
    <lineage>
        <taxon>Bacteria</taxon>
        <taxon>Pseudomonadati</taxon>
        <taxon>Pseudomonadota</taxon>
        <taxon>Alphaproteobacteria</taxon>
        <taxon>Caulobacterales</taxon>
        <taxon>Caulobacteraceae</taxon>
        <taxon>Brevundimonas</taxon>
    </lineage>
</organism>
<evidence type="ECO:0000313" key="2">
    <source>
        <dbReference type="Proteomes" id="UP000016569"/>
    </source>
</evidence>
<dbReference type="Proteomes" id="UP000016569">
    <property type="component" value="Unassembled WGS sequence"/>
</dbReference>
<dbReference type="InterPro" id="IPR029062">
    <property type="entry name" value="Class_I_gatase-like"/>
</dbReference>
<keyword evidence="2" id="KW-1185">Reference proteome</keyword>
<protein>
    <submittedName>
        <fullName evidence="1">Uncharacterized protein</fullName>
    </submittedName>
</protein>
<dbReference type="EMBL" id="BATC01000002">
    <property type="protein sequence ID" value="GAD57949.1"/>
    <property type="molecule type" value="Genomic_DNA"/>
</dbReference>
<proteinExistence type="predicted"/>
<comment type="caution">
    <text evidence="1">The sequence shown here is derived from an EMBL/GenBank/DDBJ whole genome shotgun (WGS) entry which is preliminary data.</text>
</comment>
<reference evidence="2" key="1">
    <citation type="journal article" date="2013" name="Genome Announc.">
        <title>Draft Genome Sequence of the Dimorphic Prosthecate Bacterium Brevundimonas abyssalis TAR-001T.</title>
        <authorList>
            <person name="Tsubouchi T."/>
            <person name="Nishi S."/>
            <person name="Usui K."/>
            <person name="Shimane Y."/>
            <person name="Takaki Y."/>
            <person name="Maruyama T."/>
            <person name="Hatada Y."/>
        </authorList>
    </citation>
    <scope>NUCLEOTIDE SEQUENCE [LARGE SCALE GENOMIC DNA]</scope>
    <source>
        <strain evidence="2">TAR-001</strain>
    </source>
</reference>
<evidence type="ECO:0000313" key="1">
    <source>
        <dbReference type="EMBL" id="GAD57949.1"/>
    </source>
</evidence>
<accession>A0A8E0KIW7</accession>
<gene>
    <name evidence="1" type="ORF">MBEBAB_0199</name>
</gene>
<dbReference type="Gene3D" id="3.40.50.880">
    <property type="match status" value="1"/>
</dbReference>
<dbReference type="SUPFAM" id="SSF52317">
    <property type="entry name" value="Class I glutamine amidotransferase-like"/>
    <property type="match status" value="1"/>
</dbReference>